<reference evidence="7" key="2">
    <citation type="submission" date="2021-04" db="EMBL/GenBank/DDBJ databases">
        <authorList>
            <person name="Gilroy R."/>
        </authorList>
    </citation>
    <scope>NUCLEOTIDE SEQUENCE</scope>
    <source>
        <strain evidence="7">CHK187-11901</strain>
    </source>
</reference>
<dbReference type="Gene3D" id="3.40.190.10">
    <property type="entry name" value="Periplasmic binding protein-like II"/>
    <property type="match status" value="1"/>
</dbReference>
<evidence type="ECO:0000313" key="8">
    <source>
        <dbReference type="Proteomes" id="UP000823896"/>
    </source>
</evidence>
<evidence type="ECO:0000256" key="2">
    <source>
        <dbReference type="ARBA" id="ARBA00022729"/>
    </source>
</evidence>
<dbReference type="InterPro" id="IPR050490">
    <property type="entry name" value="Bact_solute-bd_prot1"/>
</dbReference>
<organism evidence="7 8">
    <name type="scientific">Candidatus Merdibacter merdavium</name>
    <dbReference type="NCBI Taxonomy" id="2838692"/>
    <lineage>
        <taxon>Bacteria</taxon>
        <taxon>Bacillati</taxon>
        <taxon>Bacillota</taxon>
        <taxon>Erysipelotrichia</taxon>
        <taxon>Erysipelotrichales</taxon>
        <taxon>Erysipelotrichaceae</taxon>
        <taxon>Merdibacter</taxon>
    </lineage>
</organism>
<comment type="caution">
    <text evidence="7">The sequence shown here is derived from an EMBL/GenBank/DDBJ whole genome shotgun (WGS) entry which is preliminary data.</text>
</comment>
<dbReference type="AlphaFoldDB" id="A0A9D2STX2"/>
<proteinExistence type="predicted"/>
<evidence type="ECO:0000256" key="1">
    <source>
        <dbReference type="ARBA" id="ARBA00022475"/>
    </source>
</evidence>
<keyword evidence="2" id="KW-0732">Signal</keyword>
<name>A0A9D2STX2_9FIRM</name>
<dbReference type="PANTHER" id="PTHR43649">
    <property type="entry name" value="ARABINOSE-BINDING PROTEIN-RELATED"/>
    <property type="match status" value="1"/>
</dbReference>
<feature type="coiled-coil region" evidence="6">
    <location>
        <begin position="403"/>
        <end position="430"/>
    </location>
</feature>
<reference evidence="7" key="1">
    <citation type="journal article" date="2021" name="PeerJ">
        <title>Extensive microbial diversity within the chicken gut microbiome revealed by metagenomics and culture.</title>
        <authorList>
            <person name="Gilroy R."/>
            <person name="Ravi A."/>
            <person name="Getino M."/>
            <person name="Pursley I."/>
            <person name="Horton D.L."/>
            <person name="Alikhan N.F."/>
            <person name="Baker D."/>
            <person name="Gharbi K."/>
            <person name="Hall N."/>
            <person name="Watson M."/>
            <person name="Adriaenssens E.M."/>
            <person name="Foster-Nyarko E."/>
            <person name="Jarju S."/>
            <person name="Secka A."/>
            <person name="Antonio M."/>
            <person name="Oren A."/>
            <person name="Chaudhuri R.R."/>
            <person name="La Ragione R."/>
            <person name="Hildebrand F."/>
            <person name="Pallen M.J."/>
        </authorList>
    </citation>
    <scope>NUCLEOTIDE SEQUENCE</scope>
    <source>
        <strain evidence="7">CHK187-11901</strain>
    </source>
</reference>
<gene>
    <name evidence="7" type="ORF">H9702_00475</name>
</gene>
<protein>
    <submittedName>
        <fullName evidence="7">Extracellular solute-binding protein</fullName>
    </submittedName>
</protein>
<keyword evidence="5" id="KW-0449">Lipoprotein</keyword>
<dbReference type="Pfam" id="PF01547">
    <property type="entry name" value="SBP_bac_1"/>
    <property type="match status" value="1"/>
</dbReference>
<keyword evidence="3" id="KW-0472">Membrane</keyword>
<dbReference type="SUPFAM" id="SSF53850">
    <property type="entry name" value="Periplasmic binding protein-like II"/>
    <property type="match status" value="1"/>
</dbReference>
<dbReference type="InterPro" id="IPR006059">
    <property type="entry name" value="SBP"/>
</dbReference>
<dbReference type="EMBL" id="DWWM01000002">
    <property type="protein sequence ID" value="HJC35593.1"/>
    <property type="molecule type" value="Genomic_DNA"/>
</dbReference>
<keyword evidence="1" id="KW-1003">Cell membrane</keyword>
<keyword evidence="6" id="KW-0175">Coiled coil</keyword>
<sequence>MRRRWLIIALTAATVLSMLYFGSRTPVLRIAVFSGSNWDVPEADSYSLLDEAIAAFAETHPGVQIEYESGIPKDEYEEWIAQCILRDDLPDILFVPSEYFSTLASTHALQPLDDFARADAAFQEEAYYPASLQTCRQDGTLYALPYLSVPELIFVNKTLLQQEGIAIPDQDWTWDDFLRIVEKVTKDTDGDGVVDQYGTCGFSWQQAAYSNGALFYDEQTDTASFSDVSMIETITFLRELYGVCDQDQVSTQQFDEGQVAFQPMNYSDYRAYMPYPWRVKKFSGFEWECLPFPSGEQGVNASAIDTLMVAMSARSTQKKLSWEFMRYLSGDAEHQKQAAIVSQGVSVLPSIMQDEEVNAALQADIPGTSVFDMDVLDTVMRQGVSVRMTQEREQIIQSADGTLSALVHNQQDIENELIRLERRINAYLKK</sequence>
<accession>A0A9D2STX2</accession>
<keyword evidence="4" id="KW-0564">Palmitate</keyword>
<evidence type="ECO:0000256" key="4">
    <source>
        <dbReference type="ARBA" id="ARBA00023139"/>
    </source>
</evidence>
<dbReference type="Proteomes" id="UP000823896">
    <property type="component" value="Unassembled WGS sequence"/>
</dbReference>
<evidence type="ECO:0000256" key="5">
    <source>
        <dbReference type="ARBA" id="ARBA00023288"/>
    </source>
</evidence>
<evidence type="ECO:0000256" key="3">
    <source>
        <dbReference type="ARBA" id="ARBA00023136"/>
    </source>
</evidence>
<evidence type="ECO:0000313" key="7">
    <source>
        <dbReference type="EMBL" id="HJC35593.1"/>
    </source>
</evidence>
<dbReference type="PANTHER" id="PTHR43649:SF33">
    <property type="entry name" value="POLYGALACTURONAN_RHAMNOGALACTURONAN-BINDING PROTEIN YTCQ"/>
    <property type="match status" value="1"/>
</dbReference>
<evidence type="ECO:0000256" key="6">
    <source>
        <dbReference type="SAM" id="Coils"/>
    </source>
</evidence>